<dbReference type="EMBL" id="OU594943">
    <property type="protein sequence ID" value="CAG9283892.1"/>
    <property type="molecule type" value="Genomic_DNA"/>
</dbReference>
<proteinExistence type="predicted"/>
<organism evidence="1">
    <name type="scientific">Phaeodactylum tricornutum</name>
    <name type="common">Diatom</name>
    <dbReference type="NCBI Taxonomy" id="2850"/>
    <lineage>
        <taxon>Eukaryota</taxon>
        <taxon>Sar</taxon>
        <taxon>Stramenopiles</taxon>
        <taxon>Ochrophyta</taxon>
        <taxon>Bacillariophyta</taxon>
        <taxon>Bacillariophyceae</taxon>
        <taxon>Bacillariophycidae</taxon>
        <taxon>Naviculales</taxon>
        <taxon>Phaeodactylaceae</taxon>
        <taxon>Phaeodactylum</taxon>
    </lineage>
</organism>
<name>A0A8J9X473_PHATR</name>
<dbReference type="Pfam" id="PF01026">
    <property type="entry name" value="TatD_DNase"/>
    <property type="match status" value="1"/>
</dbReference>
<gene>
    <name evidence="1" type="ORF">PTTT1_LOCUS24267</name>
</gene>
<dbReference type="InterPro" id="IPR001130">
    <property type="entry name" value="TatD-like"/>
</dbReference>
<dbReference type="PANTHER" id="PTHR47345:SF1">
    <property type="entry name" value="CUT9-INTERACTING PROTEIN SCN1"/>
    <property type="match status" value="1"/>
</dbReference>
<dbReference type="AlphaFoldDB" id="A0A8J9X473"/>
<dbReference type="InterPro" id="IPR032466">
    <property type="entry name" value="Metal_Hydrolase"/>
</dbReference>
<dbReference type="InterPro" id="IPR053044">
    <property type="entry name" value="Metallo-hydrolase/TatD-type"/>
</dbReference>
<accession>A0A8J9X473</accession>
<dbReference type="OMA" id="FTGTAHH"/>
<evidence type="ECO:0000313" key="1">
    <source>
        <dbReference type="EMBL" id="CAG9283892.1"/>
    </source>
</evidence>
<dbReference type="PANTHER" id="PTHR47345">
    <property type="entry name" value="CUT9-INTERACTING PROTEIN SCN1"/>
    <property type="match status" value="1"/>
</dbReference>
<dbReference type="SUPFAM" id="SSF51556">
    <property type="entry name" value="Metallo-dependent hydrolases"/>
    <property type="match status" value="1"/>
</dbReference>
<dbReference type="Gene3D" id="3.20.20.140">
    <property type="entry name" value="Metal-dependent hydrolases"/>
    <property type="match status" value="1"/>
</dbReference>
<protein>
    <submittedName>
        <fullName evidence="1">Uncharacterized protein</fullName>
    </submittedName>
</protein>
<dbReference type="GO" id="GO:0016788">
    <property type="term" value="F:hydrolase activity, acting on ester bonds"/>
    <property type="evidence" value="ECO:0007669"/>
    <property type="project" value="InterPro"/>
</dbReference>
<dbReference type="Proteomes" id="UP000836788">
    <property type="component" value="Chromosome 2"/>
</dbReference>
<sequence>MVLQSAAPRCPCCAFLSDDLFLPSPVDAAGSDNGAIPNEQSTSSHVLDAVSPQQAYDKLLTETRSMNVSATPEHPLVLVDTHGHAHLQRDYVENANNDSTESVYHIAMDDSKPAVTLFSITCAVEEADWDTCITYASQSTHRIAALGIHPWYLAKVADALDADGWLVRLEQLLQKHPGVMVGEIGLCKVAKFVRTYAPGKAAALALQRRVFQAQLRLAIQYHRPVSIHCVHQQSVLLEVLRETISNEACPAAVALHSFTGTAHHVRQLLQWEATLERTEPLLYFGFSHAVNDAMCTADKARRQGRDAVRAVPIQRLLVESDVHAPSDVLGGTMGAAAYVAAIRDESIAITVRATTQNALRFCKSICPTNKRNSMIDASY</sequence>
<reference evidence="1" key="1">
    <citation type="submission" date="2022-02" db="EMBL/GenBank/DDBJ databases">
        <authorList>
            <person name="Giguere J D."/>
        </authorList>
    </citation>
    <scope>NUCLEOTIDE SEQUENCE</scope>
    <source>
        <strain evidence="1">CCAP 1055/1</strain>
    </source>
</reference>